<dbReference type="CDD" id="cd12797">
    <property type="entry name" value="M23_peptidase"/>
    <property type="match status" value="1"/>
</dbReference>
<accession>A0A951QG88</accession>
<name>A0A951QG88_9CYAN</name>
<dbReference type="InterPro" id="IPR016047">
    <property type="entry name" value="M23ase_b-sheet_dom"/>
</dbReference>
<dbReference type="PANTHER" id="PTHR21666:SF289">
    <property type="entry name" value="L-ALA--D-GLU ENDOPEPTIDASE"/>
    <property type="match status" value="1"/>
</dbReference>
<dbReference type="Pfam" id="PF01551">
    <property type="entry name" value="Peptidase_M23"/>
    <property type="match status" value="1"/>
</dbReference>
<dbReference type="GO" id="GO:0004222">
    <property type="term" value="F:metalloendopeptidase activity"/>
    <property type="evidence" value="ECO:0007669"/>
    <property type="project" value="TreeGrafter"/>
</dbReference>
<keyword evidence="3" id="KW-0812">Transmembrane</keyword>
<sequence>MTRYRPNRYTILISGTGREPIVVSFHPAIAFLILILGAGLLLSTLIAVFSYVRQNSQLAQRNSQLTQEAGNILERLEALETKIGALKDHRRTLRESSGIDLDSEAQADSLSIGLRAKPEVMLSAARDKIPSLLQLLQHKTLPISEQTALREISRPSGMPIAHTARITSLFGLRSGTSGWGYEMHQGIDFVAAYGSPVQATAPGTVEKAGWDQSFGNRIVVDHGYGYRTLYAHLDQLMVTEGMAVDRHQILGYLGNTGRSREPHLHYGVYRNGYVVDPKDYLN</sequence>
<evidence type="ECO:0000313" key="5">
    <source>
        <dbReference type="EMBL" id="MBW4662068.1"/>
    </source>
</evidence>
<evidence type="ECO:0000256" key="2">
    <source>
        <dbReference type="SAM" id="Coils"/>
    </source>
</evidence>
<organism evidence="5 6">
    <name type="scientific">Drouetiella hepatica Uher 2000/2452</name>
    <dbReference type="NCBI Taxonomy" id="904376"/>
    <lineage>
        <taxon>Bacteria</taxon>
        <taxon>Bacillati</taxon>
        <taxon>Cyanobacteriota</taxon>
        <taxon>Cyanophyceae</taxon>
        <taxon>Oculatellales</taxon>
        <taxon>Oculatellaceae</taxon>
        <taxon>Drouetiella</taxon>
    </lineage>
</organism>
<dbReference type="InterPro" id="IPR050570">
    <property type="entry name" value="Cell_wall_metabolism_enzyme"/>
</dbReference>
<evidence type="ECO:0000256" key="3">
    <source>
        <dbReference type="SAM" id="Phobius"/>
    </source>
</evidence>
<dbReference type="InterPro" id="IPR011055">
    <property type="entry name" value="Dup_hybrid_motif"/>
</dbReference>
<dbReference type="SUPFAM" id="SSF51261">
    <property type="entry name" value="Duplicated hybrid motif"/>
    <property type="match status" value="1"/>
</dbReference>
<reference evidence="5" key="2">
    <citation type="journal article" date="2022" name="Microbiol. Resour. Announc.">
        <title>Metagenome Sequencing to Explore Phylogenomics of Terrestrial Cyanobacteria.</title>
        <authorList>
            <person name="Ward R.D."/>
            <person name="Stajich J.E."/>
            <person name="Johansen J.R."/>
            <person name="Huntemann M."/>
            <person name="Clum A."/>
            <person name="Foster B."/>
            <person name="Foster B."/>
            <person name="Roux S."/>
            <person name="Palaniappan K."/>
            <person name="Varghese N."/>
            <person name="Mukherjee S."/>
            <person name="Reddy T.B.K."/>
            <person name="Daum C."/>
            <person name="Copeland A."/>
            <person name="Chen I.A."/>
            <person name="Ivanova N.N."/>
            <person name="Kyrpides N.C."/>
            <person name="Shapiro N."/>
            <person name="Eloe-Fadrosh E.A."/>
            <person name="Pietrasiak N."/>
        </authorList>
    </citation>
    <scope>NUCLEOTIDE SEQUENCE</scope>
    <source>
        <strain evidence="5">UHER 2000/2452</strain>
    </source>
</reference>
<dbReference type="Proteomes" id="UP000757435">
    <property type="component" value="Unassembled WGS sequence"/>
</dbReference>
<comment type="caution">
    <text evidence="5">The sequence shown here is derived from an EMBL/GenBank/DDBJ whole genome shotgun (WGS) entry which is preliminary data.</text>
</comment>
<keyword evidence="2" id="KW-0175">Coiled coil</keyword>
<protein>
    <submittedName>
        <fullName evidence="5">M23 family metallopeptidase</fullName>
    </submittedName>
</protein>
<dbReference type="PANTHER" id="PTHR21666">
    <property type="entry name" value="PEPTIDASE-RELATED"/>
    <property type="match status" value="1"/>
</dbReference>
<keyword evidence="1" id="KW-0732">Signal</keyword>
<dbReference type="AlphaFoldDB" id="A0A951QG88"/>
<evidence type="ECO:0000259" key="4">
    <source>
        <dbReference type="Pfam" id="PF01551"/>
    </source>
</evidence>
<keyword evidence="3" id="KW-1133">Transmembrane helix</keyword>
<evidence type="ECO:0000256" key="1">
    <source>
        <dbReference type="ARBA" id="ARBA00022729"/>
    </source>
</evidence>
<dbReference type="EMBL" id="JAHHHD010000055">
    <property type="protein sequence ID" value="MBW4662068.1"/>
    <property type="molecule type" value="Genomic_DNA"/>
</dbReference>
<evidence type="ECO:0000313" key="6">
    <source>
        <dbReference type="Proteomes" id="UP000757435"/>
    </source>
</evidence>
<keyword evidence="3" id="KW-0472">Membrane</keyword>
<gene>
    <name evidence="5" type="ORF">KME15_25710</name>
</gene>
<proteinExistence type="predicted"/>
<feature type="coiled-coil region" evidence="2">
    <location>
        <begin position="62"/>
        <end position="96"/>
    </location>
</feature>
<dbReference type="Gene3D" id="2.70.70.10">
    <property type="entry name" value="Glucose Permease (Domain IIA)"/>
    <property type="match status" value="1"/>
</dbReference>
<reference evidence="5" key="1">
    <citation type="submission" date="2021-05" db="EMBL/GenBank/DDBJ databases">
        <authorList>
            <person name="Pietrasiak N."/>
            <person name="Ward R."/>
            <person name="Stajich J.E."/>
            <person name="Kurbessoian T."/>
        </authorList>
    </citation>
    <scope>NUCLEOTIDE SEQUENCE</scope>
    <source>
        <strain evidence="5">UHER 2000/2452</strain>
    </source>
</reference>
<feature type="transmembrane region" description="Helical" evidence="3">
    <location>
        <begin position="28"/>
        <end position="52"/>
    </location>
</feature>
<feature type="domain" description="M23ase beta-sheet core" evidence="4">
    <location>
        <begin position="183"/>
        <end position="277"/>
    </location>
</feature>